<dbReference type="PANTHER" id="PTHR30329">
    <property type="entry name" value="STATOR ELEMENT OF FLAGELLAR MOTOR COMPLEX"/>
    <property type="match status" value="1"/>
</dbReference>
<keyword evidence="3" id="KW-0998">Cell outer membrane</keyword>
<dbReference type="InterPro" id="IPR011990">
    <property type="entry name" value="TPR-like_helical_dom_sf"/>
</dbReference>
<accession>A0A8J3D140</accession>
<dbReference type="SUPFAM" id="SSF48452">
    <property type="entry name" value="TPR-like"/>
    <property type="match status" value="1"/>
</dbReference>
<feature type="domain" description="OmpA-like" evidence="6">
    <location>
        <begin position="718"/>
        <end position="840"/>
    </location>
</feature>
<evidence type="ECO:0000256" key="3">
    <source>
        <dbReference type="ARBA" id="ARBA00023237"/>
    </source>
</evidence>
<keyword evidence="8" id="KW-1185">Reference proteome</keyword>
<organism evidence="7 8">
    <name type="scientific">Persicitalea jodogahamensis</name>
    <dbReference type="NCBI Taxonomy" id="402147"/>
    <lineage>
        <taxon>Bacteria</taxon>
        <taxon>Pseudomonadati</taxon>
        <taxon>Bacteroidota</taxon>
        <taxon>Cytophagia</taxon>
        <taxon>Cytophagales</taxon>
        <taxon>Spirosomataceae</taxon>
        <taxon>Persicitalea</taxon>
    </lineage>
</organism>
<dbReference type="PANTHER" id="PTHR30329:SF21">
    <property type="entry name" value="LIPOPROTEIN YIAD-RELATED"/>
    <property type="match status" value="1"/>
</dbReference>
<evidence type="ECO:0000256" key="2">
    <source>
        <dbReference type="ARBA" id="ARBA00023136"/>
    </source>
</evidence>
<dbReference type="InterPro" id="IPR036737">
    <property type="entry name" value="OmpA-like_sf"/>
</dbReference>
<dbReference type="SUPFAM" id="SSF49464">
    <property type="entry name" value="Carboxypeptidase regulatory domain-like"/>
    <property type="match status" value="1"/>
</dbReference>
<dbReference type="InterPro" id="IPR011042">
    <property type="entry name" value="6-blade_b-propeller_TolB-like"/>
</dbReference>
<keyword evidence="4" id="KW-0802">TPR repeat</keyword>
<evidence type="ECO:0000256" key="1">
    <source>
        <dbReference type="ARBA" id="ARBA00004442"/>
    </source>
</evidence>
<dbReference type="InterPro" id="IPR011659">
    <property type="entry name" value="WD40"/>
</dbReference>
<dbReference type="RefSeq" id="WP_189562530.1">
    <property type="nucleotide sequence ID" value="NZ_BMXF01000001.1"/>
</dbReference>
<dbReference type="SUPFAM" id="SSF82171">
    <property type="entry name" value="DPP6 N-terminal domain-like"/>
    <property type="match status" value="1"/>
</dbReference>
<dbReference type="Gene3D" id="3.30.1330.60">
    <property type="entry name" value="OmpA-like domain"/>
    <property type="match status" value="1"/>
</dbReference>
<dbReference type="PROSITE" id="PS50005">
    <property type="entry name" value="TPR"/>
    <property type="match status" value="1"/>
</dbReference>
<sequence length="840" mass="92210">MKTFTHLSGYPPRPSLKLKLASLLFWLGCTLSYAQQEVPRQQADHLFYSQDYLNAANSYAELLKDRSLAADARKDALYNLAYAYKELGEFAKAESSFRELLEMGEPTGKYQNAYLYYAQALGRNGKLQDAQDMYARYENVKATLGTEPTSNRPGAVGNSDTKVTYRVERLGIDTENAEFSPAYFREGLVYVAGKGSSGSGTSPDKGYLDLFYVPNRTDLTSVGVIGADGKLIPVNDGRANANGSNTFANRRLGRDSYTRATANDSPTAASYAPMSFSSGLGLSKNERKAATTAAPEEFSKDINTKYHEGPLTFSADGSLVIFTRNNYNEGKSKKSSDNVTKLKLYTAELRDGGWANVRELPFNSDEYSSGHPALSRDGKSLYFVSDRPGGRGGTDIYVARFDGGTWSQPLNLGPQINTKGDEMFPFLDENGILYFASNGQPGSLGGLDIYHTSLSGGGEPRISHLEAPINSKADDFGLITDGRRSTGYFSSNRLNGDDDIFRFFRESSLNGCRNLSLKVFDEATYAPLDNVTVTVRARGEGRDEQIIMTDAEGMIDICLEAENDFMFELAKDGYVTGSLGFSTVGLTDDRATRLGSSLIKFDVIDRDRTPGRVTSGTDENSDWETDDAISTSTLRGTVTGEGDKRPIEGVKIVLKNECDGKVKQTVTGPNGRFRFELTEGCDYTLVATKTSYGTNTNAIRKIPAASKPKLVSANIVMIKAGDLVTLENIHYDSGKWDVRADAAKELDRLVATMRKYPSLKIEIGSHTDSQGEAKFNQYLSERRAKAALNYLASKGISRDRLSAKGYGESQLLNQCEDGVLCTEEEHERNRRTELKVLSIK</sequence>
<feature type="repeat" description="TPR" evidence="4">
    <location>
        <begin position="74"/>
        <end position="107"/>
    </location>
</feature>
<evidence type="ECO:0000313" key="8">
    <source>
        <dbReference type="Proteomes" id="UP000598271"/>
    </source>
</evidence>
<dbReference type="Gene3D" id="2.120.10.30">
    <property type="entry name" value="TolB, C-terminal domain"/>
    <property type="match status" value="1"/>
</dbReference>
<dbReference type="Proteomes" id="UP000598271">
    <property type="component" value="Unassembled WGS sequence"/>
</dbReference>
<dbReference type="GO" id="GO:0009279">
    <property type="term" value="C:cell outer membrane"/>
    <property type="evidence" value="ECO:0007669"/>
    <property type="project" value="UniProtKB-SubCell"/>
</dbReference>
<keyword evidence="2 5" id="KW-0472">Membrane</keyword>
<dbReference type="SUPFAM" id="SSF103088">
    <property type="entry name" value="OmpA-like"/>
    <property type="match status" value="1"/>
</dbReference>
<comment type="caution">
    <text evidence="7">The sequence shown here is derived from an EMBL/GenBank/DDBJ whole genome shotgun (WGS) entry which is preliminary data.</text>
</comment>
<dbReference type="Gene3D" id="1.25.40.10">
    <property type="entry name" value="Tetratricopeptide repeat domain"/>
    <property type="match status" value="1"/>
</dbReference>
<dbReference type="Pfam" id="PF13620">
    <property type="entry name" value="CarboxypepD_reg"/>
    <property type="match status" value="1"/>
</dbReference>
<dbReference type="PROSITE" id="PS51123">
    <property type="entry name" value="OMPA_2"/>
    <property type="match status" value="1"/>
</dbReference>
<gene>
    <name evidence="7" type="ORF">GCM10007390_02370</name>
</gene>
<evidence type="ECO:0000256" key="4">
    <source>
        <dbReference type="PROSITE-ProRule" id="PRU00339"/>
    </source>
</evidence>
<comment type="subcellular location">
    <subcellularLocation>
        <location evidence="1">Cell outer membrane</location>
    </subcellularLocation>
</comment>
<dbReference type="Pfam" id="PF07676">
    <property type="entry name" value="PD40"/>
    <property type="match status" value="2"/>
</dbReference>
<dbReference type="InterPro" id="IPR006664">
    <property type="entry name" value="OMP_bac"/>
</dbReference>
<evidence type="ECO:0000259" key="6">
    <source>
        <dbReference type="PROSITE" id="PS51123"/>
    </source>
</evidence>
<proteinExistence type="predicted"/>
<dbReference type="Pfam" id="PF00691">
    <property type="entry name" value="OmpA"/>
    <property type="match status" value="1"/>
</dbReference>
<dbReference type="Gene3D" id="2.60.40.1120">
    <property type="entry name" value="Carboxypeptidase-like, regulatory domain"/>
    <property type="match status" value="1"/>
</dbReference>
<dbReference type="AlphaFoldDB" id="A0A8J3D140"/>
<dbReference type="EMBL" id="BMXF01000001">
    <property type="protein sequence ID" value="GHB53175.1"/>
    <property type="molecule type" value="Genomic_DNA"/>
</dbReference>
<protein>
    <recommendedName>
        <fullName evidence="6">OmpA-like domain-containing protein</fullName>
    </recommendedName>
</protein>
<dbReference type="InterPro" id="IPR019734">
    <property type="entry name" value="TPR_rpt"/>
</dbReference>
<dbReference type="InterPro" id="IPR050330">
    <property type="entry name" value="Bact_OuterMem_StrucFunc"/>
</dbReference>
<name>A0A8J3D140_9BACT</name>
<dbReference type="PRINTS" id="PR01021">
    <property type="entry name" value="OMPADOMAIN"/>
</dbReference>
<evidence type="ECO:0000256" key="5">
    <source>
        <dbReference type="PROSITE-ProRule" id="PRU00473"/>
    </source>
</evidence>
<dbReference type="InterPro" id="IPR008969">
    <property type="entry name" value="CarboxyPept-like_regulatory"/>
</dbReference>
<evidence type="ECO:0000313" key="7">
    <source>
        <dbReference type="EMBL" id="GHB53175.1"/>
    </source>
</evidence>
<dbReference type="InterPro" id="IPR006665">
    <property type="entry name" value="OmpA-like"/>
</dbReference>
<reference evidence="7 8" key="1">
    <citation type="journal article" date="2014" name="Int. J. Syst. Evol. Microbiol.">
        <title>Complete genome sequence of Corynebacterium casei LMG S-19264T (=DSM 44701T), isolated from a smear-ripened cheese.</title>
        <authorList>
            <consortium name="US DOE Joint Genome Institute (JGI-PGF)"/>
            <person name="Walter F."/>
            <person name="Albersmeier A."/>
            <person name="Kalinowski J."/>
            <person name="Ruckert C."/>
        </authorList>
    </citation>
    <scope>NUCLEOTIDE SEQUENCE [LARGE SCALE GENOMIC DNA]</scope>
    <source>
        <strain evidence="7 8">KCTC 12866</strain>
    </source>
</reference>
<dbReference type="CDD" id="cd07185">
    <property type="entry name" value="OmpA_C-like"/>
    <property type="match status" value="1"/>
</dbReference>